<dbReference type="PROSITE" id="PS51257">
    <property type="entry name" value="PROKAR_LIPOPROTEIN"/>
    <property type="match status" value="1"/>
</dbReference>
<gene>
    <name evidence="4" type="ORF">IAA45_04370</name>
</gene>
<comment type="caution">
    <text evidence="4">The sequence shown here is derived from an EMBL/GenBank/DDBJ whole genome shotgun (WGS) entry which is preliminary data.</text>
</comment>
<dbReference type="Pfam" id="PF18050">
    <property type="entry name" value="Cyclophil_like2"/>
    <property type="match status" value="1"/>
</dbReference>
<name>A0A9D1WGW0_9FIRM</name>
<feature type="region of interest" description="Disordered" evidence="1">
    <location>
        <begin position="28"/>
        <end position="47"/>
    </location>
</feature>
<evidence type="ECO:0000313" key="5">
    <source>
        <dbReference type="Proteomes" id="UP000886817"/>
    </source>
</evidence>
<dbReference type="Gene3D" id="2.40.100.20">
    <property type="match status" value="1"/>
</dbReference>
<feature type="compositionally biased region" description="Polar residues" evidence="1">
    <location>
        <begin position="28"/>
        <end position="37"/>
    </location>
</feature>
<reference evidence="4" key="1">
    <citation type="journal article" date="2021" name="PeerJ">
        <title>Extensive microbial diversity within the chicken gut microbiome revealed by metagenomics and culture.</title>
        <authorList>
            <person name="Gilroy R."/>
            <person name="Ravi A."/>
            <person name="Getino M."/>
            <person name="Pursley I."/>
            <person name="Horton D.L."/>
            <person name="Alikhan N.F."/>
            <person name="Baker D."/>
            <person name="Gharbi K."/>
            <person name="Hall N."/>
            <person name="Watson M."/>
            <person name="Adriaenssens E.M."/>
            <person name="Foster-Nyarko E."/>
            <person name="Jarju S."/>
            <person name="Secka A."/>
            <person name="Antonio M."/>
            <person name="Oren A."/>
            <person name="Chaudhuri R.R."/>
            <person name="La Ragione R."/>
            <person name="Hildebrand F."/>
            <person name="Pallen M.J."/>
        </authorList>
    </citation>
    <scope>NUCLEOTIDE SEQUENCE</scope>
    <source>
        <strain evidence="4">ChiSjej1B19-8411</strain>
    </source>
</reference>
<sequence>MKKRIVSLCVIAFLLGLSACGQTEQFQNETRSGTQEENSADARSDAADNGLALSDRVIRVESNGNTIVFELNDSQAARELYEQLPLSIEVEDYSTNEKIFYPPQELDVSDAPLAEAGVGTLAYYAPWGDVVMFYEDFGGAGGLYELGEAVSGAEYISGLSGTLQVEKNEE</sequence>
<protein>
    <recommendedName>
        <fullName evidence="3">Cyclophilin-like domain-containing protein</fullName>
    </recommendedName>
</protein>
<keyword evidence="2" id="KW-0732">Signal</keyword>
<evidence type="ECO:0000259" key="3">
    <source>
        <dbReference type="Pfam" id="PF18050"/>
    </source>
</evidence>
<feature type="chain" id="PRO_5039502026" description="Cyclophilin-like domain-containing protein" evidence="2">
    <location>
        <begin position="22"/>
        <end position="170"/>
    </location>
</feature>
<dbReference type="InterPro" id="IPR041183">
    <property type="entry name" value="Cyclophilin-like"/>
</dbReference>
<accession>A0A9D1WGW0</accession>
<proteinExistence type="predicted"/>
<dbReference type="InterPro" id="IPR029000">
    <property type="entry name" value="Cyclophilin-like_dom_sf"/>
</dbReference>
<dbReference type="SUPFAM" id="SSF50891">
    <property type="entry name" value="Cyclophilin-like"/>
    <property type="match status" value="1"/>
</dbReference>
<evidence type="ECO:0000256" key="1">
    <source>
        <dbReference type="SAM" id="MobiDB-lite"/>
    </source>
</evidence>
<dbReference type="EMBL" id="DXEX01000102">
    <property type="protein sequence ID" value="HIX58936.1"/>
    <property type="molecule type" value="Genomic_DNA"/>
</dbReference>
<evidence type="ECO:0000313" key="4">
    <source>
        <dbReference type="EMBL" id="HIX58936.1"/>
    </source>
</evidence>
<reference evidence="4" key="2">
    <citation type="submission" date="2021-04" db="EMBL/GenBank/DDBJ databases">
        <authorList>
            <person name="Gilroy R."/>
        </authorList>
    </citation>
    <scope>NUCLEOTIDE SEQUENCE</scope>
    <source>
        <strain evidence="4">ChiSjej1B19-8411</strain>
    </source>
</reference>
<feature type="domain" description="Cyclophilin-like" evidence="3">
    <location>
        <begin position="61"/>
        <end position="165"/>
    </location>
</feature>
<dbReference type="Proteomes" id="UP000886817">
    <property type="component" value="Unassembled WGS sequence"/>
</dbReference>
<feature type="signal peptide" evidence="2">
    <location>
        <begin position="1"/>
        <end position="21"/>
    </location>
</feature>
<dbReference type="AlphaFoldDB" id="A0A9D1WGW0"/>
<evidence type="ECO:0000256" key="2">
    <source>
        <dbReference type="SAM" id="SignalP"/>
    </source>
</evidence>
<organism evidence="4 5">
    <name type="scientific">Candidatus Blautia gallistercoris</name>
    <dbReference type="NCBI Taxonomy" id="2838490"/>
    <lineage>
        <taxon>Bacteria</taxon>
        <taxon>Bacillati</taxon>
        <taxon>Bacillota</taxon>
        <taxon>Clostridia</taxon>
        <taxon>Lachnospirales</taxon>
        <taxon>Lachnospiraceae</taxon>
        <taxon>Blautia</taxon>
    </lineage>
</organism>